<dbReference type="AlphaFoldDB" id="A0AA88IZB4"/>
<comment type="caution">
    <text evidence="1">The sequence shown here is derived from an EMBL/GenBank/DDBJ whole genome shotgun (WGS) entry which is preliminary data.</text>
</comment>
<reference evidence="1" key="1">
    <citation type="submission" date="2023-07" db="EMBL/GenBank/DDBJ databases">
        <title>draft genome sequence of fig (Ficus carica).</title>
        <authorList>
            <person name="Takahashi T."/>
            <person name="Nishimura K."/>
        </authorList>
    </citation>
    <scope>NUCLEOTIDE SEQUENCE</scope>
</reference>
<dbReference type="Proteomes" id="UP001187192">
    <property type="component" value="Unassembled WGS sequence"/>
</dbReference>
<keyword evidence="2" id="KW-1185">Reference proteome</keyword>
<sequence>MTNIPCIYSHRGVHQLQESQWRSLSPAPDPDFISGDGILCNDLRDSWSLIFHRDMGLLVYVLQVE</sequence>
<gene>
    <name evidence="1" type="ORF">TIFTF001_030224</name>
</gene>
<proteinExistence type="predicted"/>
<accession>A0AA88IZB4</accession>
<name>A0AA88IZB4_FICCA</name>
<organism evidence="1 2">
    <name type="scientific">Ficus carica</name>
    <name type="common">Common fig</name>
    <dbReference type="NCBI Taxonomy" id="3494"/>
    <lineage>
        <taxon>Eukaryota</taxon>
        <taxon>Viridiplantae</taxon>
        <taxon>Streptophyta</taxon>
        <taxon>Embryophyta</taxon>
        <taxon>Tracheophyta</taxon>
        <taxon>Spermatophyta</taxon>
        <taxon>Magnoliopsida</taxon>
        <taxon>eudicotyledons</taxon>
        <taxon>Gunneridae</taxon>
        <taxon>Pentapetalae</taxon>
        <taxon>rosids</taxon>
        <taxon>fabids</taxon>
        <taxon>Rosales</taxon>
        <taxon>Moraceae</taxon>
        <taxon>Ficeae</taxon>
        <taxon>Ficus</taxon>
    </lineage>
</organism>
<evidence type="ECO:0000313" key="2">
    <source>
        <dbReference type="Proteomes" id="UP001187192"/>
    </source>
</evidence>
<dbReference type="EMBL" id="BTGU01000107">
    <property type="protein sequence ID" value="GMN61143.1"/>
    <property type="molecule type" value="Genomic_DNA"/>
</dbReference>
<protein>
    <submittedName>
        <fullName evidence="1">Uncharacterized protein</fullName>
    </submittedName>
</protein>
<evidence type="ECO:0000313" key="1">
    <source>
        <dbReference type="EMBL" id="GMN61143.1"/>
    </source>
</evidence>